<dbReference type="EMBL" id="FODJ01000015">
    <property type="protein sequence ID" value="SEO88514.1"/>
    <property type="molecule type" value="Genomic_DNA"/>
</dbReference>
<protein>
    <submittedName>
        <fullName evidence="1">Uncharacterized protein</fullName>
    </submittedName>
</protein>
<dbReference type="RefSeq" id="WP_143063950.1">
    <property type="nucleotide sequence ID" value="NZ_FODJ01000015.1"/>
</dbReference>
<keyword evidence="2" id="KW-1185">Reference proteome</keyword>
<name>A0A1H8TD55_9BACI</name>
<evidence type="ECO:0000313" key="1">
    <source>
        <dbReference type="EMBL" id="SEO88514.1"/>
    </source>
</evidence>
<dbReference type="AlphaFoldDB" id="A0A1H8TD55"/>
<gene>
    <name evidence="1" type="ORF">SAMN04488134_11568</name>
</gene>
<evidence type="ECO:0000313" key="2">
    <source>
        <dbReference type="Proteomes" id="UP000199300"/>
    </source>
</evidence>
<accession>A0A1H8TD55</accession>
<dbReference type="OrthoDB" id="2806194at2"/>
<organism evidence="1 2">
    <name type="scientific">Amphibacillus marinus</name>
    <dbReference type="NCBI Taxonomy" id="872970"/>
    <lineage>
        <taxon>Bacteria</taxon>
        <taxon>Bacillati</taxon>
        <taxon>Bacillota</taxon>
        <taxon>Bacilli</taxon>
        <taxon>Bacillales</taxon>
        <taxon>Bacillaceae</taxon>
        <taxon>Amphibacillus</taxon>
    </lineage>
</organism>
<sequence length="62" mass="7265">MVTRVNMGEVRDFRDDTRALCREVRSDLQTIRRSLEAMGQMRGFSGQAADQTKRYVRTFHLT</sequence>
<dbReference type="Proteomes" id="UP000199300">
    <property type="component" value="Unassembled WGS sequence"/>
</dbReference>
<proteinExistence type="predicted"/>
<reference evidence="1 2" key="1">
    <citation type="submission" date="2016-10" db="EMBL/GenBank/DDBJ databases">
        <authorList>
            <person name="de Groot N.N."/>
        </authorList>
    </citation>
    <scope>NUCLEOTIDE SEQUENCE [LARGE SCALE GENOMIC DNA]</scope>
    <source>
        <strain evidence="1 2">CGMCC 1.10434</strain>
    </source>
</reference>
<feature type="non-terminal residue" evidence="1">
    <location>
        <position position="62"/>
    </location>
</feature>